<dbReference type="AlphaFoldDB" id="K2NV13"/>
<keyword evidence="5 6" id="KW-0472">Membrane</keyword>
<accession>K2NV13</accession>
<evidence type="ECO:0000313" key="7">
    <source>
        <dbReference type="EMBL" id="EKF38826.1"/>
    </source>
</evidence>
<comment type="caution">
    <text evidence="7">The sequence shown here is derived from an EMBL/GenBank/DDBJ whole genome shotgun (WGS) entry which is preliminary data.</text>
</comment>
<dbReference type="Proteomes" id="UP000007350">
    <property type="component" value="Unassembled WGS sequence"/>
</dbReference>
<gene>
    <name evidence="7" type="ORF">MOQ_000960</name>
</gene>
<evidence type="ECO:0000256" key="6">
    <source>
        <dbReference type="SAM" id="Phobius"/>
    </source>
</evidence>
<keyword evidence="8" id="KW-1185">Reference proteome</keyword>
<evidence type="ECO:0000256" key="2">
    <source>
        <dbReference type="ARBA" id="ARBA00022475"/>
    </source>
</evidence>
<dbReference type="GO" id="GO:0005886">
    <property type="term" value="C:plasma membrane"/>
    <property type="evidence" value="ECO:0007669"/>
    <property type="project" value="UniProtKB-SubCell"/>
</dbReference>
<name>K2NV13_TRYCR</name>
<dbReference type="PANTHER" id="PTHR30509:SF38">
    <property type="entry name" value="FUSARIC ACID RESISTANCE PROTEIN-LIKE"/>
    <property type="match status" value="1"/>
</dbReference>
<feature type="transmembrane region" description="Helical" evidence="6">
    <location>
        <begin position="112"/>
        <end position="130"/>
    </location>
</feature>
<sequence length="926" mass="105359">MESIEWIHISENRLWADNLMKQLKEKDAEEIKPPKLNIWGNIHDDSVSFESYWCTLLSHKFRHPAYVAFRTALFSALPLMYIGDRYPDQFPMHTLLALFGVAYSKDTVGEQIFMVCMMIPVLLWMILWGSLMHLFNLVAHETAWWCAVFFGAFGIGLVGDVRGKKLAILMTLVVMEVERSHLVVKNVDVVPLLVGRDAFLALGFACFQSFIPPFTMYKRVDEAMAEAWVYMGEMVHNSVKACWSENPIDAAVALSKTSSEPLQKIFTTVPFQLGFVHYEPWESPLRLELRSERVKVIGGIMPMLHAMVGVVRALHAAQQSRSPLDNEQYTVSPGVGVIRGRLEEALEPYLQALKATLKQLGCVLNPREVVDTVPFDDLQSATSSLQSTIDKIHYDMMKGRFGNVDPVWHMQIVFSHLMMVLIGEELLRYAELMRNFDRSRYTSTSRRILDFFFLEHWRDFWVELPKRLTLATPNDVRLAKDAFKLACGYTLACVYTHCIDFDTTYYFGMTILMGVGLQATGDSLVAGLQRVAGLAFASALAYVVRRHHTSDLEAYPIALVLITVALFTSSFPAYFNCSFYCALLIPSMMHMVAAPLMMFSRVVSSSLTVMTYYAIVVFVFPVDTIRVLHNAEVWAMNGISDYLSSLIRLLQAPVDDLEPDVMQEIHALKACSVGLWRAVRQLPPKVKTASLEPTIRGKPYPVHVQDEFHPVLRRLLSSLDIMHFGLTILHRARLRPLADELVEMLTSSKQLLKNINIYSVYAMQDFVDAVQRPKTWSCAKTVDHFSTLLRLNAELKKMLSIAHGKMLSAIRGKANELHLNNVKLSMVVDNNSRLSLMPWRRENSTVPNGNASISPYGEEDEELNEREELTAPRNASFMLRPEEFTINHDMNMSIAIFVGIDLFCSELVKAMRTMFYLNEFELSRRN</sequence>
<organism evidence="7 8">
    <name type="scientific">Trypanosoma cruzi marinkellei</name>
    <dbReference type="NCBI Taxonomy" id="85056"/>
    <lineage>
        <taxon>Eukaryota</taxon>
        <taxon>Discoba</taxon>
        <taxon>Euglenozoa</taxon>
        <taxon>Kinetoplastea</taxon>
        <taxon>Metakinetoplastina</taxon>
        <taxon>Trypanosomatida</taxon>
        <taxon>Trypanosomatidae</taxon>
        <taxon>Trypanosoma</taxon>
        <taxon>Schizotrypanum</taxon>
    </lineage>
</organism>
<reference evidence="7 8" key="1">
    <citation type="journal article" date="2012" name="BMC Genomics">
        <title>Comparative genomic analysis of human infective Trypanosoma cruzi lineages with the bat-restricted subspecies T. cruzi marinkellei.</title>
        <authorList>
            <person name="Franzen O."/>
            <person name="Talavera-Lopez C."/>
            <person name="Ochaya S."/>
            <person name="Butler C.E."/>
            <person name="Messenger L.A."/>
            <person name="Lewis M.D."/>
            <person name="Llewellyn M.S."/>
            <person name="Marinkelle C.J."/>
            <person name="Tyler K.M."/>
            <person name="Miles M.A."/>
            <person name="Andersson B."/>
        </authorList>
    </citation>
    <scope>NUCLEOTIDE SEQUENCE [LARGE SCALE GENOMIC DNA]</scope>
    <source>
        <strain evidence="7 8">B7</strain>
    </source>
</reference>
<evidence type="ECO:0000256" key="4">
    <source>
        <dbReference type="ARBA" id="ARBA00022989"/>
    </source>
</evidence>
<dbReference type="EMBL" id="AHKC01004942">
    <property type="protein sequence ID" value="EKF38826.1"/>
    <property type="molecule type" value="Genomic_DNA"/>
</dbReference>
<keyword evidence="4 6" id="KW-1133">Transmembrane helix</keyword>
<feature type="transmembrane region" description="Helical" evidence="6">
    <location>
        <begin position="598"/>
        <end position="620"/>
    </location>
</feature>
<dbReference type="OrthoDB" id="260652at2759"/>
<evidence type="ECO:0000313" key="8">
    <source>
        <dbReference type="Proteomes" id="UP000007350"/>
    </source>
</evidence>
<evidence type="ECO:0000256" key="3">
    <source>
        <dbReference type="ARBA" id="ARBA00022692"/>
    </source>
</evidence>
<dbReference type="PANTHER" id="PTHR30509">
    <property type="entry name" value="P-HYDROXYBENZOIC ACID EFFLUX PUMP SUBUNIT-RELATED"/>
    <property type="match status" value="1"/>
</dbReference>
<evidence type="ECO:0000256" key="5">
    <source>
        <dbReference type="ARBA" id="ARBA00023136"/>
    </source>
</evidence>
<comment type="subcellular location">
    <subcellularLocation>
        <location evidence="1">Cell membrane</location>
        <topology evidence="1">Multi-pass membrane protein</topology>
    </subcellularLocation>
</comment>
<feature type="transmembrane region" description="Helical" evidence="6">
    <location>
        <begin position="142"/>
        <end position="161"/>
    </location>
</feature>
<feature type="transmembrane region" description="Helical" evidence="6">
    <location>
        <begin position="65"/>
        <end position="83"/>
    </location>
</feature>
<protein>
    <submittedName>
        <fullName evidence="7">Uncharacterized protein</fullName>
    </submittedName>
</protein>
<feature type="transmembrane region" description="Helical" evidence="6">
    <location>
        <begin position="556"/>
        <end position="586"/>
    </location>
</feature>
<keyword evidence="2" id="KW-1003">Cell membrane</keyword>
<keyword evidence="3 6" id="KW-0812">Transmembrane</keyword>
<proteinExistence type="predicted"/>
<evidence type="ECO:0000256" key="1">
    <source>
        <dbReference type="ARBA" id="ARBA00004651"/>
    </source>
</evidence>